<evidence type="ECO:0000256" key="3">
    <source>
        <dbReference type="ARBA" id="ARBA00022827"/>
    </source>
</evidence>
<dbReference type="InterPro" id="IPR016156">
    <property type="entry name" value="FAD/NAD-linked_Rdtase_dimer_sf"/>
</dbReference>
<evidence type="ECO:0000259" key="5">
    <source>
        <dbReference type="Pfam" id="PF07992"/>
    </source>
</evidence>
<reference evidence="7 8" key="1">
    <citation type="submission" date="2020-08" db="EMBL/GenBank/DDBJ databases">
        <title>Genomic Encyclopedia of Type Strains, Phase IV (KMG-IV): sequencing the most valuable type-strain genomes for metagenomic binning, comparative biology and taxonomic classification.</title>
        <authorList>
            <person name="Goeker M."/>
        </authorList>
    </citation>
    <scope>NUCLEOTIDE SEQUENCE [LARGE SCALE GENOMIC DNA]</scope>
    <source>
        <strain evidence="7 8">DSM 16268</strain>
    </source>
</reference>
<gene>
    <name evidence="7" type="ORF">GGQ63_004287</name>
</gene>
<dbReference type="Pfam" id="PF14759">
    <property type="entry name" value="Reductase_C"/>
    <property type="match status" value="1"/>
</dbReference>
<keyword evidence="3" id="KW-0274">FAD</keyword>
<dbReference type="InterPro" id="IPR036188">
    <property type="entry name" value="FAD/NAD-bd_sf"/>
</dbReference>
<organism evidence="7 8">
    <name type="scientific">Prosthecomicrobium pneumaticum</name>
    <dbReference type="NCBI Taxonomy" id="81895"/>
    <lineage>
        <taxon>Bacteria</taxon>
        <taxon>Pseudomonadati</taxon>
        <taxon>Pseudomonadota</taxon>
        <taxon>Alphaproteobacteria</taxon>
        <taxon>Hyphomicrobiales</taxon>
        <taxon>Kaistiaceae</taxon>
        <taxon>Prosthecomicrobium</taxon>
    </lineage>
</organism>
<comment type="cofactor">
    <cofactor evidence="1">
        <name>FAD</name>
        <dbReference type="ChEBI" id="CHEBI:57692"/>
    </cofactor>
</comment>
<dbReference type="GO" id="GO:0016651">
    <property type="term" value="F:oxidoreductase activity, acting on NAD(P)H"/>
    <property type="evidence" value="ECO:0007669"/>
    <property type="project" value="TreeGrafter"/>
</dbReference>
<keyword evidence="8" id="KW-1185">Reference proteome</keyword>
<evidence type="ECO:0000313" key="8">
    <source>
        <dbReference type="Proteomes" id="UP000523821"/>
    </source>
</evidence>
<keyword evidence="4" id="KW-0560">Oxidoreductase</keyword>
<protein>
    <submittedName>
        <fullName evidence="7">NADPH-dependent 2,4-dienoyl-CoA reductase/sulfur reductase-like enzyme</fullName>
    </submittedName>
</protein>
<dbReference type="Gene3D" id="3.50.50.60">
    <property type="entry name" value="FAD/NAD(P)-binding domain"/>
    <property type="match status" value="2"/>
</dbReference>
<dbReference type="InterPro" id="IPR028202">
    <property type="entry name" value="Reductase_C"/>
</dbReference>
<evidence type="ECO:0000256" key="2">
    <source>
        <dbReference type="ARBA" id="ARBA00022630"/>
    </source>
</evidence>
<dbReference type="SUPFAM" id="SSF51905">
    <property type="entry name" value="FAD/NAD(P)-binding domain"/>
    <property type="match status" value="2"/>
</dbReference>
<evidence type="ECO:0000259" key="6">
    <source>
        <dbReference type="Pfam" id="PF14759"/>
    </source>
</evidence>
<dbReference type="InterPro" id="IPR023753">
    <property type="entry name" value="FAD/NAD-binding_dom"/>
</dbReference>
<dbReference type="Gene3D" id="3.30.390.30">
    <property type="match status" value="1"/>
</dbReference>
<sequence length="411" mass="42718">MADGGSEANVIAGGGQAGACAAIAMREAGFAGRIMLVGDEPHLPYERPPLSKEVIVSEAEPAPTFIGSAERFASLGITLRLGTAVEAIDPKAQRLLLSTGETLAYDRLLLATGGTARRLPVPGAEHALGLRTLDEARLIRARLKAARAVVCIGAGVIGLEIAASAGALGCTVTVIEAGQGAMERCLVPEIARFMEAVHRDAGTTLRFGEAVAGIERLGDGRFCVATRSGPAVEADCVIAGIGLERNVALAKSAGLGGEGAIDVDAFGRTSDGAIYAAGDVAAFWHPLFKARLRLENWRHAQNHGTAVGRAMAGGTEPYADLPWFWTDQFGINLQVCGFPLRAAETVIRGDLATRSFVALHLDAAGTVIAATTANRGRDMRAAMKLITAGRPIDRRKVADEAVPTQALALSA</sequence>
<evidence type="ECO:0000256" key="4">
    <source>
        <dbReference type="ARBA" id="ARBA00023002"/>
    </source>
</evidence>
<dbReference type="AlphaFoldDB" id="A0A7W9FR19"/>
<evidence type="ECO:0000313" key="7">
    <source>
        <dbReference type="EMBL" id="MBB5755186.1"/>
    </source>
</evidence>
<dbReference type="EMBL" id="JACHOO010000014">
    <property type="protein sequence ID" value="MBB5755186.1"/>
    <property type="molecule type" value="Genomic_DNA"/>
</dbReference>
<name>A0A7W9FR19_9HYPH</name>
<feature type="domain" description="FAD/NAD(P)-binding" evidence="5">
    <location>
        <begin position="10"/>
        <end position="304"/>
    </location>
</feature>
<accession>A0A7W9FR19</accession>
<dbReference type="RefSeq" id="WP_183858616.1">
    <property type="nucleotide sequence ID" value="NZ_JACHOO010000014.1"/>
</dbReference>
<dbReference type="GO" id="GO:0005737">
    <property type="term" value="C:cytoplasm"/>
    <property type="evidence" value="ECO:0007669"/>
    <property type="project" value="TreeGrafter"/>
</dbReference>
<dbReference type="PRINTS" id="PR00411">
    <property type="entry name" value="PNDRDTASEI"/>
</dbReference>
<dbReference type="Pfam" id="PF07992">
    <property type="entry name" value="Pyr_redox_2"/>
    <property type="match status" value="1"/>
</dbReference>
<dbReference type="SUPFAM" id="SSF55424">
    <property type="entry name" value="FAD/NAD-linked reductases, dimerisation (C-terminal) domain"/>
    <property type="match status" value="1"/>
</dbReference>
<keyword evidence="2" id="KW-0285">Flavoprotein</keyword>
<dbReference type="InterPro" id="IPR050446">
    <property type="entry name" value="FAD-oxidoreductase/Apoptosis"/>
</dbReference>
<dbReference type="PANTHER" id="PTHR43557:SF2">
    <property type="entry name" value="RIESKE DOMAIN-CONTAINING PROTEIN-RELATED"/>
    <property type="match status" value="1"/>
</dbReference>
<feature type="domain" description="Reductase C-terminal" evidence="6">
    <location>
        <begin position="323"/>
        <end position="407"/>
    </location>
</feature>
<dbReference type="PRINTS" id="PR00368">
    <property type="entry name" value="FADPNR"/>
</dbReference>
<evidence type="ECO:0000256" key="1">
    <source>
        <dbReference type="ARBA" id="ARBA00001974"/>
    </source>
</evidence>
<dbReference type="Proteomes" id="UP000523821">
    <property type="component" value="Unassembled WGS sequence"/>
</dbReference>
<comment type="caution">
    <text evidence="7">The sequence shown here is derived from an EMBL/GenBank/DDBJ whole genome shotgun (WGS) entry which is preliminary data.</text>
</comment>
<dbReference type="PANTHER" id="PTHR43557">
    <property type="entry name" value="APOPTOSIS-INDUCING FACTOR 1"/>
    <property type="match status" value="1"/>
</dbReference>
<proteinExistence type="predicted"/>